<comment type="caution">
    <text evidence="1">The sequence shown here is derived from an EMBL/GenBank/DDBJ whole genome shotgun (WGS) entry which is preliminary data.</text>
</comment>
<proteinExistence type="predicted"/>
<dbReference type="AlphaFoldDB" id="A0A392WAW5"/>
<evidence type="ECO:0000313" key="2">
    <source>
        <dbReference type="Proteomes" id="UP000265520"/>
    </source>
</evidence>
<reference evidence="1 2" key="1">
    <citation type="journal article" date="2018" name="Front. Plant Sci.">
        <title>Red Clover (Trifolium pratense) and Zigzag Clover (T. medium) - A Picture of Genomic Similarities and Differences.</title>
        <authorList>
            <person name="Dluhosova J."/>
            <person name="Istvanek J."/>
            <person name="Nedelnik J."/>
            <person name="Repkova J."/>
        </authorList>
    </citation>
    <scope>NUCLEOTIDE SEQUENCE [LARGE SCALE GENOMIC DNA]</scope>
    <source>
        <strain evidence="2">cv. 10/8</strain>
        <tissue evidence="1">Leaf</tissue>
    </source>
</reference>
<organism evidence="1 2">
    <name type="scientific">Trifolium medium</name>
    <dbReference type="NCBI Taxonomy" id="97028"/>
    <lineage>
        <taxon>Eukaryota</taxon>
        <taxon>Viridiplantae</taxon>
        <taxon>Streptophyta</taxon>
        <taxon>Embryophyta</taxon>
        <taxon>Tracheophyta</taxon>
        <taxon>Spermatophyta</taxon>
        <taxon>Magnoliopsida</taxon>
        <taxon>eudicotyledons</taxon>
        <taxon>Gunneridae</taxon>
        <taxon>Pentapetalae</taxon>
        <taxon>rosids</taxon>
        <taxon>fabids</taxon>
        <taxon>Fabales</taxon>
        <taxon>Fabaceae</taxon>
        <taxon>Papilionoideae</taxon>
        <taxon>50 kb inversion clade</taxon>
        <taxon>NPAAA clade</taxon>
        <taxon>Hologalegina</taxon>
        <taxon>IRL clade</taxon>
        <taxon>Trifolieae</taxon>
        <taxon>Trifolium</taxon>
    </lineage>
</organism>
<name>A0A392WAW5_9FABA</name>
<protein>
    <submittedName>
        <fullName evidence="1">Uncharacterized protein</fullName>
    </submittedName>
</protein>
<keyword evidence="2" id="KW-1185">Reference proteome</keyword>
<dbReference type="EMBL" id="LXQA011428854">
    <property type="protein sequence ID" value="MCI96943.1"/>
    <property type="molecule type" value="Genomic_DNA"/>
</dbReference>
<accession>A0A392WAW5</accession>
<evidence type="ECO:0000313" key="1">
    <source>
        <dbReference type="EMBL" id="MCI96943.1"/>
    </source>
</evidence>
<dbReference type="Proteomes" id="UP000265520">
    <property type="component" value="Unassembled WGS sequence"/>
</dbReference>
<sequence length="30" mass="3062">MACAARNAKAGLDLFALELAQGAAWPARCA</sequence>
<feature type="non-terminal residue" evidence="1">
    <location>
        <position position="30"/>
    </location>
</feature>